<sequence>MKIMTTVRTFRSAGRFLFAVACSLLMQLGCSPDSDGPREFWRPWYELPDALVSEEPTIDLGVRDLSSVQDASVSDLTAPQGCTLSVSVTTSSAGGKYAPRNIGAIWISDGSGRFVKSLYVWAGQRAKYLRKWNEVTSAASLPASRVDAISSATLGSHGVRSATWKCTDTTGKLVVDGSYQVCFELTDFDGQGPSDCVAFTKGSAPFSVTPADAASFGKRRLDFTP</sequence>
<feature type="signal peptide" evidence="1">
    <location>
        <begin position="1"/>
        <end position="21"/>
    </location>
</feature>
<dbReference type="InterPro" id="IPR014469">
    <property type="entry name" value="DUF2271"/>
</dbReference>
<dbReference type="EMBL" id="JX649879">
    <property type="protein sequence ID" value="AGC71673.1"/>
    <property type="molecule type" value="Genomic_DNA"/>
</dbReference>
<evidence type="ECO:0008006" key="3">
    <source>
        <dbReference type="Google" id="ProtNLM"/>
    </source>
</evidence>
<dbReference type="AlphaFoldDB" id="L7VX70"/>
<evidence type="ECO:0000313" key="2">
    <source>
        <dbReference type="EMBL" id="AGC71673.1"/>
    </source>
</evidence>
<dbReference type="Pfam" id="PF10029">
    <property type="entry name" value="DUF2271"/>
    <property type="match status" value="1"/>
</dbReference>
<name>L7VX70_9BACT</name>
<protein>
    <recommendedName>
        <fullName evidence="3">Lipoprotein</fullName>
    </recommendedName>
</protein>
<reference evidence="2" key="1">
    <citation type="submission" date="2012-09" db="EMBL/GenBank/DDBJ databases">
        <title>Metagenomic Characterization of a Microbial Community in Wastewater Detects High Levels of Antibiotic Resistance.</title>
        <authorList>
            <person name="Abrams M."/>
            <person name="Caldwell A."/>
            <person name="Vandaei E."/>
            <person name="Lee W."/>
            <person name="Perrott J."/>
            <person name="Khan S.Y."/>
            <person name="Ta J."/>
            <person name="Romero D."/>
            <person name="Nguyen V."/>
            <person name="Pourmand N."/>
            <person name="Ouverney C.C."/>
        </authorList>
    </citation>
    <scope>NUCLEOTIDE SEQUENCE</scope>
</reference>
<feature type="chain" id="PRO_5003984838" description="Lipoprotein" evidence="1">
    <location>
        <begin position="22"/>
        <end position="225"/>
    </location>
</feature>
<organism evidence="2">
    <name type="scientific">uncultured bacterium A1Q1_fos_2386</name>
    <dbReference type="NCBI Taxonomy" id="1256568"/>
    <lineage>
        <taxon>Bacteria</taxon>
        <taxon>environmental samples</taxon>
    </lineage>
</organism>
<proteinExistence type="predicted"/>
<keyword evidence="1" id="KW-0732">Signal</keyword>
<evidence type="ECO:0000256" key="1">
    <source>
        <dbReference type="SAM" id="SignalP"/>
    </source>
</evidence>
<accession>L7VX70</accession>